<comment type="caution">
    <text evidence="2">The sequence shown here is derived from an EMBL/GenBank/DDBJ whole genome shotgun (WGS) entry which is preliminary data.</text>
</comment>
<evidence type="ECO:0000313" key="2">
    <source>
        <dbReference type="EMBL" id="MFD1571745.1"/>
    </source>
</evidence>
<dbReference type="AlphaFoldDB" id="A0ABD6C4F3"/>
<evidence type="ECO:0000256" key="1">
    <source>
        <dbReference type="SAM" id="MobiDB-lite"/>
    </source>
</evidence>
<dbReference type="RefSeq" id="WP_379812485.1">
    <property type="nucleotide sequence ID" value="NZ_JBHUDB010000011.1"/>
</dbReference>
<feature type="region of interest" description="Disordered" evidence="1">
    <location>
        <begin position="54"/>
        <end position="78"/>
    </location>
</feature>
<name>A0ABD6C4F3_9EURY</name>
<organism evidence="2 3">
    <name type="scientific">Halorubrum laminariae</name>
    <dbReference type="NCBI Taxonomy" id="1433523"/>
    <lineage>
        <taxon>Archaea</taxon>
        <taxon>Methanobacteriati</taxon>
        <taxon>Methanobacteriota</taxon>
        <taxon>Stenosarchaea group</taxon>
        <taxon>Halobacteria</taxon>
        <taxon>Halobacteriales</taxon>
        <taxon>Haloferacaceae</taxon>
        <taxon>Halorubrum</taxon>
    </lineage>
</organism>
<keyword evidence="3" id="KW-1185">Reference proteome</keyword>
<gene>
    <name evidence="2" type="ORF">ACFR9T_14320</name>
</gene>
<dbReference type="EMBL" id="JBHUDB010000011">
    <property type="protein sequence ID" value="MFD1571745.1"/>
    <property type="molecule type" value="Genomic_DNA"/>
</dbReference>
<accession>A0ABD6C4F3</accession>
<sequence length="78" mass="8457">MARVQIPAGALPSVVRRPYSHSLRSRESRPAHLLHYERGAIATSEACGKMREGFESGSVASEASRATVVHNPGRRTSD</sequence>
<evidence type="ECO:0000313" key="3">
    <source>
        <dbReference type="Proteomes" id="UP001597185"/>
    </source>
</evidence>
<dbReference type="Proteomes" id="UP001597185">
    <property type="component" value="Unassembled WGS sequence"/>
</dbReference>
<proteinExistence type="predicted"/>
<protein>
    <submittedName>
        <fullName evidence="2">Uncharacterized protein</fullName>
    </submittedName>
</protein>
<reference evidence="2 3" key="1">
    <citation type="journal article" date="2019" name="Int. J. Syst. Evol. Microbiol.">
        <title>The Global Catalogue of Microorganisms (GCM) 10K type strain sequencing project: providing services to taxonomists for standard genome sequencing and annotation.</title>
        <authorList>
            <consortium name="The Broad Institute Genomics Platform"/>
            <consortium name="The Broad Institute Genome Sequencing Center for Infectious Disease"/>
            <person name="Wu L."/>
            <person name="Ma J."/>
        </authorList>
    </citation>
    <scope>NUCLEOTIDE SEQUENCE [LARGE SCALE GENOMIC DNA]</scope>
    <source>
        <strain evidence="2 3">CGMCC 1.12689</strain>
    </source>
</reference>